<dbReference type="Proteomes" id="UP000789570">
    <property type="component" value="Unassembled WGS sequence"/>
</dbReference>
<feature type="signal peptide" evidence="2">
    <location>
        <begin position="1"/>
        <end position="19"/>
    </location>
</feature>
<evidence type="ECO:0000313" key="3">
    <source>
        <dbReference type="EMBL" id="CAG8596452.1"/>
    </source>
</evidence>
<dbReference type="CDD" id="cd23415">
    <property type="entry name" value="beta-trefoil_Ricin_AH"/>
    <property type="match status" value="1"/>
</dbReference>
<name>A0A9N9CA53_9GLOM</name>
<keyword evidence="4" id="KW-1185">Reference proteome</keyword>
<feature type="chain" id="PRO_5040498811" evidence="2">
    <location>
        <begin position="20"/>
        <end position="438"/>
    </location>
</feature>
<proteinExistence type="predicted"/>
<keyword evidence="2" id="KW-0732">Signal</keyword>
<keyword evidence="1" id="KW-0472">Membrane</keyword>
<dbReference type="OrthoDB" id="2342560at2759"/>
<evidence type="ECO:0000256" key="1">
    <source>
        <dbReference type="SAM" id="Phobius"/>
    </source>
</evidence>
<dbReference type="Gene3D" id="2.170.15.10">
    <property type="entry name" value="Proaerolysin, chain A, domain 3"/>
    <property type="match status" value="1"/>
</dbReference>
<dbReference type="EMBL" id="CAJVPQ010002417">
    <property type="protein sequence ID" value="CAG8596452.1"/>
    <property type="molecule type" value="Genomic_DNA"/>
</dbReference>
<evidence type="ECO:0000313" key="4">
    <source>
        <dbReference type="Proteomes" id="UP000789570"/>
    </source>
</evidence>
<keyword evidence="1" id="KW-1133">Transmembrane helix</keyword>
<organism evidence="3 4">
    <name type="scientific">Funneliformis caledonium</name>
    <dbReference type="NCBI Taxonomy" id="1117310"/>
    <lineage>
        <taxon>Eukaryota</taxon>
        <taxon>Fungi</taxon>
        <taxon>Fungi incertae sedis</taxon>
        <taxon>Mucoromycota</taxon>
        <taxon>Glomeromycotina</taxon>
        <taxon>Glomeromycetes</taxon>
        <taxon>Glomerales</taxon>
        <taxon>Glomeraceae</taxon>
        <taxon>Funneliformis</taxon>
    </lineage>
</organism>
<comment type="caution">
    <text evidence="3">The sequence shown here is derived from an EMBL/GenBank/DDBJ whole genome shotgun (WGS) entry which is preliminary data.</text>
</comment>
<reference evidence="3" key="1">
    <citation type="submission" date="2021-06" db="EMBL/GenBank/DDBJ databases">
        <authorList>
            <person name="Kallberg Y."/>
            <person name="Tangrot J."/>
            <person name="Rosling A."/>
        </authorList>
    </citation>
    <scope>NUCLEOTIDE SEQUENCE</scope>
    <source>
        <strain evidence="3">UK204</strain>
    </source>
</reference>
<dbReference type="Gene3D" id="2.80.10.50">
    <property type="match status" value="1"/>
</dbReference>
<gene>
    <name evidence="3" type="ORF">FCALED_LOCUS8370</name>
</gene>
<keyword evidence="1" id="KW-0812">Transmembrane</keyword>
<dbReference type="SUPFAM" id="SSF50370">
    <property type="entry name" value="Ricin B-like lectins"/>
    <property type="match status" value="1"/>
</dbReference>
<evidence type="ECO:0000256" key="2">
    <source>
        <dbReference type="SAM" id="SignalP"/>
    </source>
</evidence>
<protein>
    <submittedName>
        <fullName evidence="3">14497_t:CDS:1</fullName>
    </submittedName>
</protein>
<dbReference type="SUPFAM" id="SSF56973">
    <property type="entry name" value="Aerolisin/ETX pore-forming domain"/>
    <property type="match status" value="1"/>
</dbReference>
<accession>A0A9N9CA53</accession>
<dbReference type="AlphaFoldDB" id="A0A9N9CA53"/>
<sequence length="438" mass="49901">MICFYYLSFSLLSAVLVNSALIPNNRVIVNNDSDDYTLVEGVSYNIVHLRTHRSLNDDGNYDIYAGQSPSYWTIRKVYGSLYNIVHMISGRNLDSNTDRVYTSIPEDNNPYQQWEITKVENNTFNVEHLMSQYRNLDSNGNSVYIGASNDENNPFQRWSFEPANYKLNALVTEFTYPSDLKDKLDQYKKRTKLLLSNITIKNPTNATITTTIERIEKKVNNYAMEIKKSEFLGDRVSEAVSASFRLSGTIFKLLGLNTDFTRGVERQFGSNYEKVYRESIVEEVTYGIKEQVVVPPFNAIEFGATIDKVSIDIPFKAKIRITGKADRLDESGNVVPMTDVDIDALKCYLQKENYNIISVMEEDNSLLVNTIGTLKVDGYGLASTIETKPISRYIPSTSEDGLMITFRVIYIASVLFAIVYLVGRYLHNRRLGKIKLPM</sequence>
<feature type="transmembrane region" description="Helical" evidence="1">
    <location>
        <begin position="401"/>
        <end position="423"/>
    </location>
</feature>
<dbReference type="InterPro" id="IPR035992">
    <property type="entry name" value="Ricin_B-like_lectins"/>
</dbReference>